<gene>
    <name evidence="4" type="primary">msrA</name>
    <name evidence="6" type="ORF">SAMN04487990_11030</name>
</gene>
<dbReference type="RefSeq" id="WP_092134104.1">
    <property type="nucleotide sequence ID" value="NZ_FNQK01000010.1"/>
</dbReference>
<proteinExistence type="inferred from homology"/>
<dbReference type="OrthoDB" id="4174719at2"/>
<dbReference type="STRING" id="283786.SAMN04487990_11030"/>
<dbReference type="Pfam" id="PF01625">
    <property type="entry name" value="PMSR"/>
    <property type="match status" value="1"/>
</dbReference>
<dbReference type="PANTHER" id="PTHR43774:SF1">
    <property type="entry name" value="PEPTIDE METHIONINE SULFOXIDE REDUCTASE MSRA 2"/>
    <property type="match status" value="1"/>
</dbReference>
<reference evidence="6 7" key="1">
    <citation type="submission" date="2016-10" db="EMBL/GenBank/DDBJ databases">
        <authorList>
            <person name="de Groot N.N."/>
        </authorList>
    </citation>
    <scope>NUCLEOTIDE SEQUENCE [LARGE SCALE GENOMIC DNA]</scope>
    <source>
        <strain evidence="6 7">DSM 23842</strain>
    </source>
</reference>
<dbReference type="EC" id="1.8.4.11" evidence="4"/>
<evidence type="ECO:0000256" key="1">
    <source>
        <dbReference type="ARBA" id="ARBA00023002"/>
    </source>
</evidence>
<dbReference type="NCBIfam" id="TIGR00401">
    <property type="entry name" value="msrA"/>
    <property type="match status" value="1"/>
</dbReference>
<dbReference type="GO" id="GO:0008113">
    <property type="term" value="F:peptide-methionine (S)-S-oxide reductase activity"/>
    <property type="evidence" value="ECO:0007669"/>
    <property type="project" value="UniProtKB-UniRule"/>
</dbReference>
<protein>
    <recommendedName>
        <fullName evidence="4">Peptide methionine sulfoxide reductase MsrA</fullName>
        <shortName evidence="4">Protein-methionine-S-oxide reductase</shortName>
        <ecNumber evidence="4">1.8.4.11</ecNumber>
    </recommendedName>
    <alternativeName>
        <fullName evidence="4">Peptide-methionine (S)-S-oxide reductase</fullName>
        <shortName evidence="4">Peptide Met(O) reductase</shortName>
    </alternativeName>
</protein>
<sequence length="187" mass="21338">MKDKTLNRATFAGGCFWCTEAVFDRINGVDAVVSGYTGGAIKNPAYREICTGRTGHAEAIQIYYNPSIVSFMELLEVFFATHDPTTLNQQGHDKGTQYRSAIFYESEDQKHQAETFISLLKSEAVFKNKIVTEITALGPFYKAEEDHQDYYNLNKEQSYCQFVINPKIDKLNTYYSDKLKEQYTAKS</sequence>
<organism evidence="6 7">
    <name type="scientific">Bizionia paragorgiae</name>
    <dbReference type="NCBI Taxonomy" id="283786"/>
    <lineage>
        <taxon>Bacteria</taxon>
        <taxon>Pseudomonadati</taxon>
        <taxon>Bacteroidota</taxon>
        <taxon>Flavobacteriia</taxon>
        <taxon>Flavobacteriales</taxon>
        <taxon>Flavobacteriaceae</taxon>
        <taxon>Bizionia</taxon>
    </lineage>
</organism>
<comment type="similarity">
    <text evidence="4">Belongs to the MsrA Met sulfoxide reductase family.</text>
</comment>
<evidence type="ECO:0000313" key="6">
    <source>
        <dbReference type="EMBL" id="SEA31599.1"/>
    </source>
</evidence>
<comment type="catalytic activity">
    <reaction evidence="2 4">
        <text>L-methionyl-[protein] + [thioredoxin]-disulfide + H2O = L-methionyl-(S)-S-oxide-[protein] + [thioredoxin]-dithiol</text>
        <dbReference type="Rhea" id="RHEA:14217"/>
        <dbReference type="Rhea" id="RHEA-COMP:10698"/>
        <dbReference type="Rhea" id="RHEA-COMP:10700"/>
        <dbReference type="Rhea" id="RHEA-COMP:12313"/>
        <dbReference type="Rhea" id="RHEA-COMP:12315"/>
        <dbReference type="ChEBI" id="CHEBI:15377"/>
        <dbReference type="ChEBI" id="CHEBI:16044"/>
        <dbReference type="ChEBI" id="CHEBI:29950"/>
        <dbReference type="ChEBI" id="CHEBI:44120"/>
        <dbReference type="ChEBI" id="CHEBI:50058"/>
        <dbReference type="EC" id="1.8.4.11"/>
    </reaction>
</comment>
<feature type="active site" evidence="4">
    <location>
        <position position="15"/>
    </location>
</feature>
<name>A0A1H4A6G5_BIZPA</name>
<dbReference type="Gene3D" id="3.30.1060.10">
    <property type="entry name" value="Peptide methionine sulphoxide reductase MsrA"/>
    <property type="match status" value="1"/>
</dbReference>
<dbReference type="SUPFAM" id="SSF55068">
    <property type="entry name" value="Peptide methionine sulfoxide reductase"/>
    <property type="match status" value="1"/>
</dbReference>
<dbReference type="InterPro" id="IPR002569">
    <property type="entry name" value="Met_Sox_Rdtase_MsrA_dom"/>
</dbReference>
<keyword evidence="7" id="KW-1185">Reference proteome</keyword>
<evidence type="ECO:0000259" key="5">
    <source>
        <dbReference type="Pfam" id="PF01625"/>
    </source>
</evidence>
<keyword evidence="1 4" id="KW-0560">Oxidoreductase</keyword>
<comment type="catalytic activity">
    <reaction evidence="3 4">
        <text>[thioredoxin]-disulfide + L-methionine + H2O = L-methionine (S)-S-oxide + [thioredoxin]-dithiol</text>
        <dbReference type="Rhea" id="RHEA:19993"/>
        <dbReference type="Rhea" id="RHEA-COMP:10698"/>
        <dbReference type="Rhea" id="RHEA-COMP:10700"/>
        <dbReference type="ChEBI" id="CHEBI:15377"/>
        <dbReference type="ChEBI" id="CHEBI:29950"/>
        <dbReference type="ChEBI" id="CHEBI:50058"/>
        <dbReference type="ChEBI" id="CHEBI:57844"/>
        <dbReference type="ChEBI" id="CHEBI:58772"/>
        <dbReference type="EC" id="1.8.4.11"/>
    </reaction>
</comment>
<dbReference type="EMBL" id="FNQK01000010">
    <property type="protein sequence ID" value="SEA31599.1"/>
    <property type="molecule type" value="Genomic_DNA"/>
</dbReference>
<comment type="function">
    <text evidence="4">Has an important function as a repair enzyme for proteins that have been inactivated by oxidation. Catalyzes the reversible oxidation-reduction of methionine sulfoxide in proteins to methionine.</text>
</comment>
<dbReference type="AlphaFoldDB" id="A0A1H4A6G5"/>
<dbReference type="HAMAP" id="MF_01401">
    <property type="entry name" value="MsrA"/>
    <property type="match status" value="1"/>
</dbReference>
<evidence type="ECO:0000256" key="4">
    <source>
        <dbReference type="HAMAP-Rule" id="MF_01401"/>
    </source>
</evidence>
<dbReference type="Proteomes" id="UP000198846">
    <property type="component" value="Unassembled WGS sequence"/>
</dbReference>
<dbReference type="GO" id="GO:0033744">
    <property type="term" value="F:L-methionine:thioredoxin-disulfide S-oxidoreductase activity"/>
    <property type="evidence" value="ECO:0007669"/>
    <property type="project" value="RHEA"/>
</dbReference>
<dbReference type="PANTHER" id="PTHR43774">
    <property type="entry name" value="PEPTIDE METHIONINE SULFOXIDE REDUCTASE"/>
    <property type="match status" value="1"/>
</dbReference>
<evidence type="ECO:0000256" key="2">
    <source>
        <dbReference type="ARBA" id="ARBA00047806"/>
    </source>
</evidence>
<dbReference type="InterPro" id="IPR036509">
    <property type="entry name" value="Met_Sox_Rdtase_MsrA_sf"/>
</dbReference>
<accession>A0A1H4A6G5</accession>
<evidence type="ECO:0000256" key="3">
    <source>
        <dbReference type="ARBA" id="ARBA00048782"/>
    </source>
</evidence>
<evidence type="ECO:0000313" key="7">
    <source>
        <dbReference type="Proteomes" id="UP000198846"/>
    </source>
</evidence>
<feature type="domain" description="Peptide methionine sulphoxide reductase MsrA" evidence="5">
    <location>
        <begin position="9"/>
        <end position="161"/>
    </location>
</feature>